<comment type="caution">
    <text evidence="1">The sequence shown here is derived from an EMBL/GenBank/DDBJ whole genome shotgun (WGS) entry which is preliminary data.</text>
</comment>
<evidence type="ECO:0000313" key="2">
    <source>
        <dbReference type="Proteomes" id="UP001162992"/>
    </source>
</evidence>
<organism evidence="1 2">
    <name type="scientific">Diphasiastrum complanatum</name>
    <name type="common">Issler's clubmoss</name>
    <name type="synonym">Lycopodium complanatum</name>
    <dbReference type="NCBI Taxonomy" id="34168"/>
    <lineage>
        <taxon>Eukaryota</taxon>
        <taxon>Viridiplantae</taxon>
        <taxon>Streptophyta</taxon>
        <taxon>Embryophyta</taxon>
        <taxon>Tracheophyta</taxon>
        <taxon>Lycopodiopsida</taxon>
        <taxon>Lycopodiales</taxon>
        <taxon>Lycopodiaceae</taxon>
        <taxon>Lycopodioideae</taxon>
        <taxon>Diphasiastrum</taxon>
    </lineage>
</organism>
<dbReference type="Proteomes" id="UP001162992">
    <property type="component" value="Chromosome 6"/>
</dbReference>
<protein>
    <submittedName>
        <fullName evidence="1">Uncharacterized protein</fullName>
    </submittedName>
</protein>
<keyword evidence="2" id="KW-1185">Reference proteome</keyword>
<reference evidence="2" key="1">
    <citation type="journal article" date="2024" name="Proc. Natl. Acad. Sci. U.S.A.">
        <title>Extraordinary preservation of gene collinearity over three hundred million years revealed in homosporous lycophytes.</title>
        <authorList>
            <person name="Li C."/>
            <person name="Wickell D."/>
            <person name="Kuo L.Y."/>
            <person name="Chen X."/>
            <person name="Nie B."/>
            <person name="Liao X."/>
            <person name="Peng D."/>
            <person name="Ji J."/>
            <person name="Jenkins J."/>
            <person name="Williams M."/>
            <person name="Shu S."/>
            <person name="Plott C."/>
            <person name="Barry K."/>
            <person name="Rajasekar S."/>
            <person name="Grimwood J."/>
            <person name="Han X."/>
            <person name="Sun S."/>
            <person name="Hou Z."/>
            <person name="He W."/>
            <person name="Dai G."/>
            <person name="Sun C."/>
            <person name="Schmutz J."/>
            <person name="Leebens-Mack J.H."/>
            <person name="Li F.W."/>
            <person name="Wang L."/>
        </authorList>
    </citation>
    <scope>NUCLEOTIDE SEQUENCE [LARGE SCALE GENOMIC DNA]</scope>
    <source>
        <strain evidence="2">cv. PW_Plant_1</strain>
    </source>
</reference>
<sequence>MAVTHADLEMDSNMRGLGKKKGIVVMSICTVLGLVAFSLCLIAESTKSQVIWVYKQGKRVSTNFELGKVGCIYSNSPKTPLLCTAGALLAVFVAVTLNQTNTGHILYRLLTNNEISLVSISRSSHCTSTLFIRLQALSCFVMVWLCFVAATILLFIGVAIEADHFGEHGKLHLRCLVVKQGIFAAAGVLALASTNSGVACYIVATFIESETEP</sequence>
<dbReference type="EMBL" id="CM055097">
    <property type="protein sequence ID" value="KAJ7551303.1"/>
    <property type="molecule type" value="Genomic_DNA"/>
</dbReference>
<proteinExistence type="predicted"/>
<accession>A0ACC2DAT9</accession>
<evidence type="ECO:0000313" key="1">
    <source>
        <dbReference type="EMBL" id="KAJ7551303.1"/>
    </source>
</evidence>
<gene>
    <name evidence="1" type="ORF">O6H91_06G009300</name>
</gene>
<name>A0ACC2DAT9_DIPCM</name>